<dbReference type="PANTHER" id="PTHR47027:SF30">
    <property type="entry name" value="THAP-TYPE DOMAIN-CONTAINING PROTEIN"/>
    <property type="match status" value="1"/>
</dbReference>
<evidence type="ECO:0000313" key="2">
    <source>
        <dbReference type="RefSeq" id="XP_030752232.1"/>
    </source>
</evidence>
<sequence>MVESVLCYGSELWALREEDKRRILAVEMDYLRRSARVSRLQRVRNEEIRNRTSAQETVIIRRIEKRSLRWFGHLMRMEDTRWPKRVFKWSPTGGNKRGRPRRSWNDGIRQAMRDRNIEEDLVYDRDGWRLRLGRQHLAV</sequence>
<dbReference type="RefSeq" id="XP_030752232.1">
    <property type="nucleotide sequence ID" value="XM_030896372.1"/>
</dbReference>
<dbReference type="InParanoid" id="A0A6J2XLP0"/>
<name>A0A6J2XLP0_SITOR</name>
<accession>A0A6J2XLP0</accession>
<proteinExistence type="predicted"/>
<reference evidence="2" key="1">
    <citation type="submission" date="2025-08" db="UniProtKB">
        <authorList>
            <consortium name="RefSeq"/>
        </authorList>
    </citation>
    <scope>IDENTIFICATION</scope>
    <source>
        <tissue evidence="2">Gonads</tissue>
    </source>
</reference>
<dbReference type="AlphaFoldDB" id="A0A6J2XLP0"/>
<dbReference type="Proteomes" id="UP000504635">
    <property type="component" value="Unplaced"/>
</dbReference>
<dbReference type="OrthoDB" id="424543at2759"/>
<dbReference type="GeneID" id="115879476"/>
<dbReference type="PANTHER" id="PTHR47027">
    <property type="entry name" value="REVERSE TRANSCRIPTASE DOMAIN-CONTAINING PROTEIN"/>
    <property type="match status" value="1"/>
</dbReference>
<dbReference type="KEGG" id="soy:115879476"/>
<protein>
    <submittedName>
        <fullName evidence="2">Uncharacterized protein LOC115879476</fullName>
    </submittedName>
</protein>
<evidence type="ECO:0000313" key="1">
    <source>
        <dbReference type="Proteomes" id="UP000504635"/>
    </source>
</evidence>
<keyword evidence="1" id="KW-1185">Reference proteome</keyword>
<organism evidence="1 2">
    <name type="scientific">Sitophilus oryzae</name>
    <name type="common">Rice weevil</name>
    <name type="synonym">Curculio oryzae</name>
    <dbReference type="NCBI Taxonomy" id="7048"/>
    <lineage>
        <taxon>Eukaryota</taxon>
        <taxon>Metazoa</taxon>
        <taxon>Ecdysozoa</taxon>
        <taxon>Arthropoda</taxon>
        <taxon>Hexapoda</taxon>
        <taxon>Insecta</taxon>
        <taxon>Pterygota</taxon>
        <taxon>Neoptera</taxon>
        <taxon>Endopterygota</taxon>
        <taxon>Coleoptera</taxon>
        <taxon>Polyphaga</taxon>
        <taxon>Cucujiformia</taxon>
        <taxon>Curculionidae</taxon>
        <taxon>Dryophthorinae</taxon>
        <taxon>Sitophilus</taxon>
    </lineage>
</organism>
<gene>
    <name evidence="2" type="primary">LOC115879476</name>
</gene>